<name>A0AAV4RSK4_CAEEX</name>
<evidence type="ECO:0000313" key="2">
    <source>
        <dbReference type="Proteomes" id="UP001054945"/>
    </source>
</evidence>
<protein>
    <recommendedName>
        <fullName evidence="3">LAGLIDADG homing endonuclease</fullName>
    </recommendedName>
</protein>
<dbReference type="AlphaFoldDB" id="A0AAV4RSK4"/>
<evidence type="ECO:0008006" key="3">
    <source>
        <dbReference type="Google" id="ProtNLM"/>
    </source>
</evidence>
<accession>A0AAV4RSK4</accession>
<dbReference type="Proteomes" id="UP001054945">
    <property type="component" value="Unassembled WGS sequence"/>
</dbReference>
<proteinExistence type="predicted"/>
<organism evidence="1 2">
    <name type="scientific">Caerostris extrusa</name>
    <name type="common">Bark spider</name>
    <name type="synonym">Caerostris bankana</name>
    <dbReference type="NCBI Taxonomy" id="172846"/>
    <lineage>
        <taxon>Eukaryota</taxon>
        <taxon>Metazoa</taxon>
        <taxon>Ecdysozoa</taxon>
        <taxon>Arthropoda</taxon>
        <taxon>Chelicerata</taxon>
        <taxon>Arachnida</taxon>
        <taxon>Araneae</taxon>
        <taxon>Araneomorphae</taxon>
        <taxon>Entelegynae</taxon>
        <taxon>Araneoidea</taxon>
        <taxon>Araneidae</taxon>
        <taxon>Caerostris</taxon>
    </lineage>
</organism>
<reference evidence="1 2" key="1">
    <citation type="submission" date="2021-06" db="EMBL/GenBank/DDBJ databases">
        <title>Caerostris extrusa draft genome.</title>
        <authorList>
            <person name="Kono N."/>
            <person name="Arakawa K."/>
        </authorList>
    </citation>
    <scope>NUCLEOTIDE SEQUENCE [LARGE SCALE GENOMIC DNA]</scope>
</reference>
<comment type="caution">
    <text evidence="1">The sequence shown here is derived from an EMBL/GenBank/DDBJ whole genome shotgun (WGS) entry which is preliminary data.</text>
</comment>
<sequence>MSGSPSAKCQSGKINYEDFLAAIFFGENLFGTSFPEGRKFFDNVKSIAIFNAQKRQKFSFLFYNKQFFSTRYTQESRILKKGYANNYERRTQRKLFNTVSFIWENPGD</sequence>
<evidence type="ECO:0000313" key="1">
    <source>
        <dbReference type="EMBL" id="GIY24705.1"/>
    </source>
</evidence>
<gene>
    <name evidence="1" type="ORF">CEXT_142921</name>
</gene>
<keyword evidence="2" id="KW-1185">Reference proteome</keyword>
<dbReference type="EMBL" id="BPLR01008440">
    <property type="protein sequence ID" value="GIY24705.1"/>
    <property type="molecule type" value="Genomic_DNA"/>
</dbReference>